<dbReference type="Gene3D" id="3.30.750.24">
    <property type="entry name" value="STAS domain"/>
    <property type="match status" value="1"/>
</dbReference>
<accession>A0A9L0SQB8</accession>
<evidence type="ECO:0000256" key="1">
    <source>
        <dbReference type="ARBA" id="ARBA00004141"/>
    </source>
</evidence>
<evidence type="ECO:0000313" key="7">
    <source>
        <dbReference type="Ensembl" id="ENSECAP00000077142.1"/>
    </source>
</evidence>
<dbReference type="Proteomes" id="UP000002281">
    <property type="component" value="Chromosome 6"/>
</dbReference>
<dbReference type="GO" id="GO:0015106">
    <property type="term" value="F:bicarbonate transmembrane transporter activity"/>
    <property type="evidence" value="ECO:0000318"/>
    <property type="project" value="GO_Central"/>
</dbReference>
<comment type="subcellular location">
    <subcellularLocation>
        <location evidence="1">Membrane</location>
        <topology evidence="1">Multi-pass membrane protein</topology>
    </subcellularLocation>
</comment>
<feature type="transmembrane region" description="Helical" evidence="5">
    <location>
        <begin position="190"/>
        <end position="214"/>
    </location>
</feature>
<dbReference type="AlphaFoldDB" id="A0A9L0SQB8"/>
<feature type="domain" description="STAS" evidence="6">
    <location>
        <begin position="576"/>
        <end position="707"/>
    </location>
</feature>
<dbReference type="GO" id="GO:0019531">
    <property type="term" value="F:oxalate transmembrane transporter activity"/>
    <property type="evidence" value="ECO:0000318"/>
    <property type="project" value="GO_Central"/>
</dbReference>
<keyword evidence="3 5" id="KW-1133">Transmembrane helix</keyword>
<dbReference type="GO" id="GO:1902476">
    <property type="term" value="P:chloride transmembrane transport"/>
    <property type="evidence" value="ECO:0000318"/>
    <property type="project" value="GO_Central"/>
</dbReference>
<dbReference type="InterPro" id="IPR001902">
    <property type="entry name" value="SLC26A/SulP_fam"/>
</dbReference>
<dbReference type="PROSITE" id="PS50801">
    <property type="entry name" value="STAS"/>
    <property type="match status" value="1"/>
</dbReference>
<reference evidence="7" key="3">
    <citation type="submission" date="2025-09" db="UniProtKB">
        <authorList>
            <consortium name="Ensembl"/>
        </authorList>
    </citation>
    <scope>IDENTIFICATION</scope>
    <source>
        <strain evidence="7">Thoroughbred</strain>
    </source>
</reference>
<feature type="transmembrane region" description="Helical" evidence="5">
    <location>
        <begin position="93"/>
        <end position="112"/>
    </location>
</feature>
<dbReference type="GO" id="GO:0005886">
    <property type="term" value="C:plasma membrane"/>
    <property type="evidence" value="ECO:0000318"/>
    <property type="project" value="GO_Central"/>
</dbReference>
<evidence type="ECO:0000256" key="4">
    <source>
        <dbReference type="ARBA" id="ARBA00023136"/>
    </source>
</evidence>
<reference evidence="7 8" key="1">
    <citation type="journal article" date="2009" name="Science">
        <title>Genome sequence, comparative analysis, and population genetics of the domestic horse.</title>
        <authorList>
            <consortium name="Broad Institute Genome Sequencing Platform"/>
            <consortium name="Broad Institute Whole Genome Assembly Team"/>
            <person name="Wade C.M."/>
            <person name="Giulotto E."/>
            <person name="Sigurdsson S."/>
            <person name="Zoli M."/>
            <person name="Gnerre S."/>
            <person name="Imsland F."/>
            <person name="Lear T.L."/>
            <person name="Adelson D.L."/>
            <person name="Bailey E."/>
            <person name="Bellone R.R."/>
            <person name="Bloecker H."/>
            <person name="Distl O."/>
            <person name="Edgar R.C."/>
            <person name="Garber M."/>
            <person name="Leeb T."/>
            <person name="Mauceli E."/>
            <person name="MacLeod J.N."/>
            <person name="Penedo M.C.T."/>
            <person name="Raison J.M."/>
            <person name="Sharpe T."/>
            <person name="Vogel J."/>
            <person name="Andersson L."/>
            <person name="Antczak D.F."/>
            <person name="Biagi T."/>
            <person name="Binns M.M."/>
            <person name="Chowdhary B.P."/>
            <person name="Coleman S.J."/>
            <person name="Della Valle G."/>
            <person name="Fryc S."/>
            <person name="Guerin G."/>
            <person name="Hasegawa T."/>
            <person name="Hill E.W."/>
            <person name="Jurka J."/>
            <person name="Kiialainen A."/>
            <person name="Lindgren G."/>
            <person name="Liu J."/>
            <person name="Magnani E."/>
            <person name="Mickelson J.R."/>
            <person name="Murray J."/>
            <person name="Nergadze S.G."/>
            <person name="Onofrio R."/>
            <person name="Pedroni S."/>
            <person name="Piras M.F."/>
            <person name="Raudsepp T."/>
            <person name="Rocchi M."/>
            <person name="Roeed K.H."/>
            <person name="Ryder O.A."/>
            <person name="Searle S."/>
            <person name="Skow L."/>
            <person name="Swinburne J.E."/>
            <person name="Syvaenen A.C."/>
            <person name="Tozaki T."/>
            <person name="Valberg S.J."/>
            <person name="Vaudin M."/>
            <person name="White J.R."/>
            <person name="Zody M.C."/>
            <person name="Lander E.S."/>
            <person name="Lindblad-Toh K."/>
        </authorList>
    </citation>
    <scope>NUCLEOTIDE SEQUENCE [LARGE SCALE GENOMIC DNA]</scope>
    <source>
        <strain evidence="7 8">Thoroughbred</strain>
    </source>
</reference>
<evidence type="ECO:0000313" key="8">
    <source>
        <dbReference type="Proteomes" id="UP000002281"/>
    </source>
</evidence>
<reference evidence="7" key="2">
    <citation type="submission" date="2025-08" db="UniProtKB">
        <authorList>
            <consortium name="Ensembl"/>
        </authorList>
    </citation>
    <scope>IDENTIFICATION</scope>
    <source>
        <strain evidence="7">Thoroughbred</strain>
    </source>
</reference>
<dbReference type="Ensembl" id="ENSECAT00000132173.1">
    <property type="protein sequence ID" value="ENSECAP00000077142.1"/>
    <property type="gene ID" value="ENSECAG00000019756.4"/>
</dbReference>
<proteinExistence type="predicted"/>
<dbReference type="Pfam" id="PF01740">
    <property type="entry name" value="STAS"/>
    <property type="match status" value="1"/>
</dbReference>
<dbReference type="PANTHER" id="PTHR11814">
    <property type="entry name" value="SULFATE TRANSPORTER"/>
    <property type="match status" value="1"/>
</dbReference>
<organism evidence="7 8">
    <name type="scientific">Equus caballus</name>
    <name type="common">Horse</name>
    <dbReference type="NCBI Taxonomy" id="9796"/>
    <lineage>
        <taxon>Eukaryota</taxon>
        <taxon>Metazoa</taxon>
        <taxon>Chordata</taxon>
        <taxon>Craniata</taxon>
        <taxon>Vertebrata</taxon>
        <taxon>Euteleostomi</taxon>
        <taxon>Mammalia</taxon>
        <taxon>Eutheria</taxon>
        <taxon>Laurasiatheria</taxon>
        <taxon>Perissodactyla</taxon>
        <taxon>Equidae</taxon>
        <taxon>Equus</taxon>
    </lineage>
</organism>
<dbReference type="InterPro" id="IPR011547">
    <property type="entry name" value="SLC26A/SulP_dom"/>
</dbReference>
<keyword evidence="4 5" id="KW-0472">Membrane</keyword>
<dbReference type="SUPFAM" id="SSF52091">
    <property type="entry name" value="SpoIIaa-like"/>
    <property type="match status" value="1"/>
</dbReference>
<sequence>MSGLLGARTCPGPGEASDLKSPRGARFREPLTEARFQQLFGDAEQEPELLAESRLSLLCRLWRRRARACSGPGAWRLLLARLPPLRWLPHYRWRAWLLGDAVAGVTVGIVHVPQGMAFALLTSVPPVFGLYTSFFPVLIYTLLGTGRHLSTGTFAVLSLMTGSAVERLVPEPLGGNLSGIEREQLDAQRVGAAAAMAFGSGALMLGMFALQLGVLSTFLSEPVVKALTSGAALHVLVSQLPSLLGLPLPRQIGCFALFKTLAAVLTALPRSNPAELTISALSLALLVPVKELNVRFRDRLPTPIPGEIVMVLLASVLCFTSSLDTRYNVQIVGLLPGGFPRPLLPNLAELPRIVADSLPVALVTFAVSASLASIYADKYSYTIDSNQELLAHGVSNLISSLFSCFPNSATLATTSLLVDAGGNTQLAGLFSCAVVLSVLLWLGPFFYYLPKAVLACINISSMRQMFFQMQELPQLWRISRVDFAVWMVTWVAVVTLSVDLGLAVGVVFSMMTVVCRTQRWEKRRGKSRCGEARQWSAWGDFPARPGWESDPCFLPRVQCLALGLAEGTELYRPLRERHKLLQVPGLCILSYPTPLYFGTRGQFRRTLERHLGLREGGKETPKTDGPPDAVAEPIRVVVLDCSGITFADAAGAREVVQLSRRCRDAGIHLLLAQCNASVLGTLTQAGLLDRVTPEQLFVSVQDAAAHALERLESAGPKSCTVWV</sequence>
<evidence type="ECO:0000259" key="6">
    <source>
        <dbReference type="PROSITE" id="PS50801"/>
    </source>
</evidence>
<evidence type="ECO:0000256" key="5">
    <source>
        <dbReference type="SAM" id="Phobius"/>
    </source>
</evidence>
<evidence type="ECO:0000256" key="2">
    <source>
        <dbReference type="ARBA" id="ARBA00022692"/>
    </source>
</evidence>
<feature type="transmembrane region" description="Helical" evidence="5">
    <location>
        <begin position="119"/>
        <end position="143"/>
    </location>
</feature>
<keyword evidence="8" id="KW-1185">Reference proteome</keyword>
<keyword evidence="2 5" id="KW-0812">Transmembrane</keyword>
<dbReference type="GO" id="GO:1902358">
    <property type="term" value="P:sulfate transmembrane transport"/>
    <property type="evidence" value="ECO:0000318"/>
    <property type="project" value="GO_Central"/>
</dbReference>
<feature type="transmembrane region" description="Helical" evidence="5">
    <location>
        <begin position="487"/>
        <end position="514"/>
    </location>
</feature>
<dbReference type="GO" id="GO:0015108">
    <property type="term" value="F:chloride transmembrane transporter activity"/>
    <property type="evidence" value="ECO:0000318"/>
    <property type="project" value="GO_Central"/>
</dbReference>
<dbReference type="InterPro" id="IPR036513">
    <property type="entry name" value="STAS_dom_sf"/>
</dbReference>
<dbReference type="Pfam" id="PF00916">
    <property type="entry name" value="Sulfate_transp"/>
    <property type="match status" value="1"/>
</dbReference>
<name>A0A9L0SQB8_HORSE</name>
<dbReference type="GeneTree" id="ENSGT01150000286960"/>
<dbReference type="CDD" id="cd07042">
    <property type="entry name" value="STAS_SulP_like_sulfate_transporter"/>
    <property type="match status" value="1"/>
</dbReference>
<feature type="transmembrane region" description="Helical" evidence="5">
    <location>
        <begin position="353"/>
        <end position="376"/>
    </location>
</feature>
<feature type="transmembrane region" description="Helical" evidence="5">
    <location>
        <begin position="424"/>
        <end position="442"/>
    </location>
</feature>
<protein>
    <submittedName>
        <fullName evidence="7">Solute carrier family 26 member 10</fullName>
    </submittedName>
</protein>
<dbReference type="InterPro" id="IPR002645">
    <property type="entry name" value="STAS_dom"/>
</dbReference>
<dbReference type="FunFam" id="3.30.750.24:FF:000027">
    <property type="entry name" value="Solute carrier family 26 member 10"/>
    <property type="match status" value="1"/>
</dbReference>
<dbReference type="GO" id="GO:0015116">
    <property type="term" value="F:sulfate transmembrane transporter activity"/>
    <property type="evidence" value="ECO:0000318"/>
    <property type="project" value="GO_Central"/>
</dbReference>
<evidence type="ECO:0000256" key="3">
    <source>
        <dbReference type="ARBA" id="ARBA00022989"/>
    </source>
</evidence>